<dbReference type="EMBL" id="WWNR01000009">
    <property type="protein sequence ID" value="MZQ90206.1"/>
    <property type="molecule type" value="Genomic_DNA"/>
</dbReference>
<keyword evidence="2" id="KW-1185">Reference proteome</keyword>
<name>A0A6L8VKG3_9RHOB</name>
<organism evidence="1 2">
    <name type="scientific">Frigidibacter albus</name>
    <dbReference type="NCBI Taxonomy" id="1465486"/>
    <lineage>
        <taxon>Bacteria</taxon>
        <taxon>Pseudomonadati</taxon>
        <taxon>Pseudomonadota</taxon>
        <taxon>Alphaproteobacteria</taxon>
        <taxon>Rhodobacterales</taxon>
        <taxon>Paracoccaceae</taxon>
        <taxon>Frigidibacter</taxon>
    </lineage>
</organism>
<reference evidence="1 2" key="1">
    <citation type="submission" date="2020-01" db="EMBL/GenBank/DDBJ databases">
        <title>Frigidibacter albus SP32T (=CGMCC 1.13995T).</title>
        <authorList>
            <person name="Liao X."/>
        </authorList>
    </citation>
    <scope>NUCLEOTIDE SEQUENCE [LARGE SCALE GENOMIC DNA]</scope>
    <source>
        <strain evidence="1 2">SP32</strain>
    </source>
</reference>
<sequence length="115" mass="12036">MSGCPGQVGAAIAGEVMAGQSSSRQITWPRPFSPAPLMADTPMALDWVNRGGGRWSTRVIDERSEMGAYGRVTMQARILGPREIATTSIFSTNALAVIGGGTCVSTTHATMRHGG</sequence>
<dbReference type="AlphaFoldDB" id="A0A6L8VKG3"/>
<evidence type="ECO:0000313" key="1">
    <source>
        <dbReference type="EMBL" id="MZQ90206.1"/>
    </source>
</evidence>
<protein>
    <submittedName>
        <fullName evidence="1">Uncharacterized protein</fullName>
    </submittedName>
</protein>
<evidence type="ECO:0000313" key="2">
    <source>
        <dbReference type="Proteomes" id="UP000477083"/>
    </source>
</evidence>
<accession>A0A6L8VKG3</accession>
<proteinExistence type="predicted"/>
<gene>
    <name evidence="1" type="ORF">GS660_14015</name>
</gene>
<dbReference type="RefSeq" id="WP_161347604.1">
    <property type="nucleotide sequence ID" value="NZ_BMGW01000009.1"/>
</dbReference>
<comment type="caution">
    <text evidence="1">The sequence shown here is derived from an EMBL/GenBank/DDBJ whole genome shotgun (WGS) entry which is preliminary data.</text>
</comment>
<dbReference type="Proteomes" id="UP000477083">
    <property type="component" value="Unassembled WGS sequence"/>
</dbReference>
<dbReference type="OrthoDB" id="7836739at2"/>